<accession>A0A915EMR3</accession>
<dbReference type="GO" id="GO:0034058">
    <property type="term" value="P:endosomal vesicle fusion"/>
    <property type="evidence" value="ECO:0007669"/>
    <property type="project" value="TreeGrafter"/>
</dbReference>
<proteinExistence type="predicted"/>
<dbReference type="WBParaSite" id="jg7531">
    <property type="protein sequence ID" value="jg7531"/>
    <property type="gene ID" value="jg7531"/>
</dbReference>
<dbReference type="GO" id="GO:0005737">
    <property type="term" value="C:cytoplasm"/>
    <property type="evidence" value="ECO:0007669"/>
    <property type="project" value="TreeGrafter"/>
</dbReference>
<evidence type="ECO:0000313" key="3">
    <source>
        <dbReference type="WBParaSite" id="jg7531"/>
    </source>
</evidence>
<dbReference type="PROSITE" id="PS50219">
    <property type="entry name" value="CNH"/>
    <property type="match status" value="1"/>
</dbReference>
<dbReference type="AlphaFoldDB" id="A0A915EMR3"/>
<dbReference type="PANTHER" id="PTHR12894">
    <property type="entry name" value="CNH DOMAIN CONTAINING"/>
    <property type="match status" value="1"/>
</dbReference>
<dbReference type="Proteomes" id="UP000887574">
    <property type="component" value="Unplaced"/>
</dbReference>
<dbReference type="PANTHER" id="PTHR12894:SF49">
    <property type="entry name" value="VAM6_VPS39-LIKE PROTEIN"/>
    <property type="match status" value="1"/>
</dbReference>
<dbReference type="Pfam" id="PF00780">
    <property type="entry name" value="CNH"/>
    <property type="match status" value="1"/>
</dbReference>
<dbReference type="InterPro" id="IPR032914">
    <property type="entry name" value="Vam6/VPS39/TRAP1"/>
</dbReference>
<keyword evidence="2" id="KW-1185">Reference proteome</keyword>
<organism evidence="2 3">
    <name type="scientific">Ditylenchus dipsaci</name>
    <dbReference type="NCBI Taxonomy" id="166011"/>
    <lineage>
        <taxon>Eukaryota</taxon>
        <taxon>Metazoa</taxon>
        <taxon>Ecdysozoa</taxon>
        <taxon>Nematoda</taxon>
        <taxon>Chromadorea</taxon>
        <taxon>Rhabditida</taxon>
        <taxon>Tylenchina</taxon>
        <taxon>Tylenchomorpha</taxon>
        <taxon>Sphaerularioidea</taxon>
        <taxon>Anguinidae</taxon>
        <taxon>Anguininae</taxon>
        <taxon>Ditylenchus</taxon>
    </lineage>
</organism>
<evidence type="ECO:0000259" key="1">
    <source>
        <dbReference type="PROSITE" id="PS50219"/>
    </source>
</evidence>
<dbReference type="InterPro" id="IPR001180">
    <property type="entry name" value="CNH_dom"/>
</dbReference>
<protein>
    <submittedName>
        <fullName evidence="3">CNH domain-containing protein</fullName>
    </submittedName>
</protein>
<evidence type="ECO:0000313" key="2">
    <source>
        <dbReference type="Proteomes" id="UP000887574"/>
    </source>
</evidence>
<name>A0A915EMR3_9BILA</name>
<dbReference type="SUPFAM" id="SSF50978">
    <property type="entry name" value="WD40 repeat-like"/>
    <property type="match status" value="1"/>
</dbReference>
<dbReference type="GO" id="GO:0006914">
    <property type="term" value="P:autophagy"/>
    <property type="evidence" value="ECO:0007669"/>
    <property type="project" value="TreeGrafter"/>
</dbReference>
<dbReference type="InterPro" id="IPR036322">
    <property type="entry name" value="WD40_repeat_dom_sf"/>
</dbReference>
<sequence>MYDAYVSEEVVSKLPFDVTSIVSHDKKDKLLIGSKQGHLLSCDHAGKRSGFEYQVCRTFEKRLINELKVVESHDLILCLSDSQLSVHDANEPYKVLDTLAKYRPTTCFSFHVREEQNLLQVVISSRKRIHYFKWLVDKLEEEQLALNPPCLLDSAQRLSFCGWNSLVLAVRNEYFFVQLFKDIATNDKNGTLDNQTEEEESIGKLKSLNTTGNRPTDSPTIVELTVSADSTNKSKKHLVGIGKDNMLIFVNQLGKPAKEYSSCRFSDSPLAVAFDSPYIVAVLPKTW</sequence>
<feature type="domain" description="CNH" evidence="1">
    <location>
        <begin position="15"/>
        <end position="287"/>
    </location>
</feature>
<dbReference type="GO" id="GO:0016020">
    <property type="term" value="C:membrane"/>
    <property type="evidence" value="ECO:0007669"/>
    <property type="project" value="TreeGrafter"/>
</dbReference>
<reference evidence="3" key="1">
    <citation type="submission" date="2022-11" db="UniProtKB">
        <authorList>
            <consortium name="WormBaseParasite"/>
        </authorList>
    </citation>
    <scope>IDENTIFICATION</scope>
</reference>